<dbReference type="PANTHER" id="PTHR45749">
    <property type="match status" value="1"/>
</dbReference>
<dbReference type="PANTHER" id="PTHR45749:SF21">
    <property type="entry name" value="DUF4371 DOMAIN-CONTAINING PROTEIN"/>
    <property type="match status" value="1"/>
</dbReference>
<dbReference type="InterPro" id="IPR025398">
    <property type="entry name" value="DUF4371"/>
</dbReference>
<name>A0ABM4DHX2_HYDVU</name>
<dbReference type="InterPro" id="IPR012337">
    <property type="entry name" value="RNaseH-like_sf"/>
</dbReference>
<dbReference type="Proteomes" id="UP001652625">
    <property type="component" value="Chromosome 14"/>
</dbReference>
<evidence type="ECO:0000313" key="2">
    <source>
        <dbReference type="Proteomes" id="UP001652625"/>
    </source>
</evidence>
<keyword evidence="2" id="KW-1185">Reference proteome</keyword>
<proteinExistence type="predicted"/>
<organism evidence="2 3">
    <name type="scientific">Hydra vulgaris</name>
    <name type="common">Hydra</name>
    <name type="synonym">Hydra attenuata</name>
    <dbReference type="NCBI Taxonomy" id="6087"/>
    <lineage>
        <taxon>Eukaryota</taxon>
        <taxon>Metazoa</taxon>
        <taxon>Cnidaria</taxon>
        <taxon>Hydrozoa</taxon>
        <taxon>Hydroidolina</taxon>
        <taxon>Anthoathecata</taxon>
        <taxon>Aplanulata</taxon>
        <taxon>Hydridae</taxon>
        <taxon>Hydra</taxon>
    </lineage>
</organism>
<dbReference type="GeneID" id="136091043"/>
<dbReference type="Pfam" id="PF14291">
    <property type="entry name" value="DUF4371"/>
    <property type="match status" value="1"/>
</dbReference>
<accession>A0ABM4DHX2</accession>
<evidence type="ECO:0000313" key="3">
    <source>
        <dbReference type="RefSeq" id="XP_065674099.1"/>
    </source>
</evidence>
<protein>
    <submittedName>
        <fullName evidence="3">Uncharacterized protein LOC136091043</fullName>
    </submittedName>
</protein>
<gene>
    <name evidence="3" type="primary">LOC136091043</name>
</gene>
<dbReference type="RefSeq" id="XP_065674099.1">
    <property type="nucleotide sequence ID" value="XM_065818027.1"/>
</dbReference>
<sequence>MLKQGRLKQMKVEADVLLNERNTERVTVEMGNYEVPVTAASDLTLAEKIIQKQPDNVVNVNENDPAKFLELKNAKMIDKKQFIVLGPTKHSKLSKYYTESVKVNDIEVAQKRSWLTYSLSLDKIFCTVCLCFGPREDINSLRDGFDNWLNLSHIITKHCTQKIHQNAAEAMAHALSDSTIDKILSIKTIRHLSKKRKEAEKLHQYLIRVIDAIRYLIADSISLRGNEKANFYNNSEKNEVFQYGAGLFLNLLNLLSQYDEVLNEKLSNIRSTKKQSAGRGARIMFLSNYTQNKPIHTMTQMVKKDISEEVSNSVFFSLSADGTTDITLCEQTSFVLRYVTLAAEKAAVKEHLISMVETETTTGEGINEKIKDKLKSNNVDIQKCVGMSFDGASNMQGINKGVVTHLKHCSPMAINIYCGSHGTNLVMKTYAKSSVVSVNLFGTENKRGDVQKLKTFLYGNSRK</sequence>
<dbReference type="SUPFAM" id="SSF53098">
    <property type="entry name" value="Ribonuclease H-like"/>
    <property type="match status" value="1"/>
</dbReference>
<evidence type="ECO:0000259" key="1">
    <source>
        <dbReference type="SMART" id="SM00597"/>
    </source>
</evidence>
<dbReference type="InterPro" id="IPR006580">
    <property type="entry name" value="Znf_TTF"/>
</dbReference>
<reference evidence="3" key="1">
    <citation type="submission" date="2025-08" db="UniProtKB">
        <authorList>
            <consortium name="RefSeq"/>
        </authorList>
    </citation>
    <scope>IDENTIFICATION</scope>
</reference>
<feature type="domain" description="TTF-type" evidence="1">
    <location>
        <begin position="99"/>
        <end position="185"/>
    </location>
</feature>
<dbReference type="SMART" id="SM00597">
    <property type="entry name" value="ZnF_TTF"/>
    <property type="match status" value="1"/>
</dbReference>